<dbReference type="AlphaFoldDB" id="A0AAD7I3V6"/>
<gene>
    <name evidence="2" type="ORF">DFH07DRAFT_780267</name>
</gene>
<organism evidence="2 3">
    <name type="scientific">Mycena maculata</name>
    <dbReference type="NCBI Taxonomy" id="230809"/>
    <lineage>
        <taxon>Eukaryota</taxon>
        <taxon>Fungi</taxon>
        <taxon>Dikarya</taxon>
        <taxon>Basidiomycota</taxon>
        <taxon>Agaricomycotina</taxon>
        <taxon>Agaricomycetes</taxon>
        <taxon>Agaricomycetidae</taxon>
        <taxon>Agaricales</taxon>
        <taxon>Marasmiineae</taxon>
        <taxon>Mycenaceae</taxon>
        <taxon>Mycena</taxon>
    </lineage>
</organism>
<dbReference type="Proteomes" id="UP001215280">
    <property type="component" value="Unassembled WGS sequence"/>
</dbReference>
<evidence type="ECO:0000313" key="2">
    <source>
        <dbReference type="EMBL" id="KAJ7734571.1"/>
    </source>
</evidence>
<dbReference type="EMBL" id="JARJLG010000160">
    <property type="protein sequence ID" value="KAJ7734571.1"/>
    <property type="molecule type" value="Genomic_DNA"/>
</dbReference>
<reference evidence="2" key="1">
    <citation type="submission" date="2023-03" db="EMBL/GenBank/DDBJ databases">
        <title>Massive genome expansion in bonnet fungi (Mycena s.s.) driven by repeated elements and novel gene families across ecological guilds.</title>
        <authorList>
            <consortium name="Lawrence Berkeley National Laboratory"/>
            <person name="Harder C.B."/>
            <person name="Miyauchi S."/>
            <person name="Viragh M."/>
            <person name="Kuo A."/>
            <person name="Thoen E."/>
            <person name="Andreopoulos B."/>
            <person name="Lu D."/>
            <person name="Skrede I."/>
            <person name="Drula E."/>
            <person name="Henrissat B."/>
            <person name="Morin E."/>
            <person name="Kohler A."/>
            <person name="Barry K."/>
            <person name="LaButti K."/>
            <person name="Morin E."/>
            <person name="Salamov A."/>
            <person name="Lipzen A."/>
            <person name="Mereny Z."/>
            <person name="Hegedus B."/>
            <person name="Baldrian P."/>
            <person name="Stursova M."/>
            <person name="Weitz H."/>
            <person name="Taylor A."/>
            <person name="Grigoriev I.V."/>
            <person name="Nagy L.G."/>
            <person name="Martin F."/>
            <person name="Kauserud H."/>
        </authorList>
    </citation>
    <scope>NUCLEOTIDE SEQUENCE</scope>
    <source>
        <strain evidence="2">CBHHK188m</strain>
    </source>
</reference>
<name>A0AAD7I3V6_9AGAR</name>
<sequence>MPGNYVSEGCVLTKVVLSTAAVYHPEYRLRYPYLQSRYASLHSFDESVEHTGGMIQSAGPADVQQMMLGRYQICPPFARDLQAGQISGRFDISRISACYLPGAQIQNLPAHKDPPQQGLYNACCARSEFALAERTQLRRLEPCGREHRVHDGHSASEAGDSVRNGCERGRETTMVLVRKKGNNSRTWLHCYVLTGAVDRPSRLVHTAEGYSVDGVGQAVLHAALLRVTTVVLLRWSSQCGRISSGFAYEEGRTPMLFMSMVVHGANNVMEMSAWVGRALVGVVQWEIAALAPAERGVSGQKEEKNQDSPQNTTETESAREREGVLVPTHGSRTAWARARAVSSSLRGVGLCTGLHCWWCLVNGVEDASGGWCAGGTTLHICRAERPTQAWGASKRDWRARLARILENVVQVGFAVLVTSAAAGWFWSRDVTTAARSLLWGVAMETLTWWTNIAGISMPWGQETATSYQSTMGVSTACTGTRALPSDTCKGRRVGRGERSIVRGSPDVDSEEGAQERRRFAGGARMATVCRILWLGAGAGWLLEYLPELLVVVWLFVHLWMLQHWRQIAVNPITILHVWNAPMYQLLVDFARVFRAH</sequence>
<comment type="caution">
    <text evidence="2">The sequence shown here is derived from an EMBL/GenBank/DDBJ whole genome shotgun (WGS) entry which is preliminary data.</text>
</comment>
<protein>
    <submittedName>
        <fullName evidence="2">Uncharacterized protein</fullName>
    </submittedName>
</protein>
<feature type="region of interest" description="Disordered" evidence="1">
    <location>
        <begin position="296"/>
        <end position="324"/>
    </location>
</feature>
<accession>A0AAD7I3V6</accession>
<evidence type="ECO:0000313" key="3">
    <source>
        <dbReference type="Proteomes" id="UP001215280"/>
    </source>
</evidence>
<proteinExistence type="predicted"/>
<evidence type="ECO:0000256" key="1">
    <source>
        <dbReference type="SAM" id="MobiDB-lite"/>
    </source>
</evidence>
<keyword evidence="3" id="KW-1185">Reference proteome</keyword>